<reference evidence="3" key="1">
    <citation type="submission" date="2011-05" db="EMBL/GenBank/DDBJ databases">
        <title>The genome sequence of Vittaforma corneae strain ATCC 50505.</title>
        <authorList>
            <consortium name="The Broad Institute Genome Sequencing Platform"/>
            <person name="Cuomo C."/>
            <person name="Didier E."/>
            <person name="Bowers L."/>
            <person name="Young S.K."/>
            <person name="Zeng Q."/>
            <person name="Gargeya S."/>
            <person name="Fitzgerald M."/>
            <person name="Haas B."/>
            <person name="Abouelleil A."/>
            <person name="Alvarado L."/>
            <person name="Arachchi H.M."/>
            <person name="Berlin A."/>
            <person name="Chapman S.B."/>
            <person name="Gearin G."/>
            <person name="Goldberg J."/>
            <person name="Griggs A."/>
            <person name="Gujja S."/>
            <person name="Hansen M."/>
            <person name="Heiman D."/>
            <person name="Howarth C."/>
            <person name="Larimer J."/>
            <person name="Lui A."/>
            <person name="MacDonald P.J.P."/>
            <person name="McCowen C."/>
            <person name="Montmayeur A."/>
            <person name="Murphy C."/>
            <person name="Neiman D."/>
            <person name="Pearson M."/>
            <person name="Priest M."/>
            <person name="Roberts A."/>
            <person name="Saif S."/>
            <person name="Shea T."/>
            <person name="Sisk P."/>
            <person name="Stolte C."/>
            <person name="Sykes S."/>
            <person name="Wortman J."/>
            <person name="Nusbaum C."/>
            <person name="Birren B."/>
        </authorList>
    </citation>
    <scope>NUCLEOTIDE SEQUENCE [LARGE SCALE GENOMIC DNA]</scope>
    <source>
        <strain evidence="3">ATCC 50505</strain>
    </source>
</reference>
<protein>
    <submittedName>
        <fullName evidence="2">Uncharacterized protein</fullName>
    </submittedName>
</protein>
<feature type="transmembrane region" description="Helical" evidence="1">
    <location>
        <begin position="219"/>
        <end position="238"/>
    </location>
</feature>
<keyword evidence="1" id="KW-1133">Transmembrane helix</keyword>
<evidence type="ECO:0000313" key="3">
    <source>
        <dbReference type="Proteomes" id="UP000011082"/>
    </source>
</evidence>
<keyword evidence="1" id="KW-0472">Membrane</keyword>
<dbReference type="VEuPathDB" id="MicrosporidiaDB:VICG_01407"/>
<dbReference type="GeneID" id="19882118"/>
<dbReference type="RefSeq" id="XP_007604853.1">
    <property type="nucleotide sequence ID" value="XM_007604791.1"/>
</dbReference>
<dbReference type="HOGENOM" id="CLU_963785_0_0_1"/>
<dbReference type="EMBL" id="JH370142">
    <property type="protein sequence ID" value="ELA41543.1"/>
    <property type="molecule type" value="Genomic_DNA"/>
</dbReference>
<evidence type="ECO:0000256" key="1">
    <source>
        <dbReference type="SAM" id="Phobius"/>
    </source>
</evidence>
<dbReference type="InParanoid" id="L2GKY3"/>
<feature type="transmembrane region" description="Helical" evidence="1">
    <location>
        <begin position="130"/>
        <end position="150"/>
    </location>
</feature>
<feature type="transmembrane region" description="Helical" evidence="1">
    <location>
        <begin position="187"/>
        <end position="207"/>
    </location>
</feature>
<dbReference type="AlphaFoldDB" id="L2GKY3"/>
<gene>
    <name evidence="2" type="ORF">VICG_01407</name>
</gene>
<keyword evidence="1" id="KW-0812">Transmembrane</keyword>
<evidence type="ECO:0000313" key="2">
    <source>
        <dbReference type="EMBL" id="ELA41543.1"/>
    </source>
</evidence>
<organism evidence="2 3">
    <name type="scientific">Vittaforma corneae (strain ATCC 50505)</name>
    <name type="common">Microsporidian parasite</name>
    <name type="synonym">Nosema corneum</name>
    <dbReference type="NCBI Taxonomy" id="993615"/>
    <lineage>
        <taxon>Eukaryota</taxon>
        <taxon>Fungi</taxon>
        <taxon>Fungi incertae sedis</taxon>
        <taxon>Microsporidia</taxon>
        <taxon>Nosematidae</taxon>
        <taxon>Vittaforma</taxon>
    </lineage>
</organism>
<feature type="transmembrane region" description="Helical" evidence="1">
    <location>
        <begin position="103"/>
        <end position="123"/>
    </location>
</feature>
<feature type="transmembrane region" description="Helical" evidence="1">
    <location>
        <begin position="258"/>
        <end position="282"/>
    </location>
</feature>
<dbReference type="Proteomes" id="UP000011082">
    <property type="component" value="Unassembled WGS sequence"/>
</dbReference>
<sequence length="289" mass="33436">MESIPDGAAINSPRGWYDVIEKYFSPGFACRYDQRLQVLNQAGDYLKISVVTPTDDNSSLSKQIRSMFLSETINDMLRNDFSKLGAMPFQINFILDNGLFPLFGGYLPLTLLTFTALIMYFCYQSIQKRPTLFFILNVFYMCFTLVSLAMSDGYLTALFMSRSNFAAKAESNFKLFEYFVRLQSMEWILMNMFVIMTSTLTLFFHIVYNERHGVSKKSFILRTVVIVALMLSFILFYLRSNTFFDLLSPVYFTYASHLHLANIACGLIYIVCFVIAFSHLAYRRLDEII</sequence>
<proteinExistence type="predicted"/>
<accession>L2GKY3</accession>
<name>L2GKY3_VITCO</name>
<keyword evidence="3" id="KW-1185">Reference proteome</keyword>